<evidence type="ECO:0000313" key="2">
    <source>
        <dbReference type="Proteomes" id="UP000297245"/>
    </source>
</evidence>
<proteinExistence type="predicted"/>
<sequence length="133" mass="15875">MWEKRRRRNIWNISQSRDEGKSRGTINFTTEHQLHVRRQKLLAFSDAAHWLPTLKREFPTCCRYSWWPLKISSPKKENYSHPPNLNRKAYDTPQFSKTQLFLAQMGTFLLFGTANFQRPPLYIRVAIEHEKVG</sequence>
<dbReference type="Proteomes" id="UP000297245">
    <property type="component" value="Unassembled WGS sequence"/>
</dbReference>
<name>A0A4S8KZV9_DENBC</name>
<keyword evidence="2" id="KW-1185">Reference proteome</keyword>
<protein>
    <submittedName>
        <fullName evidence="1">Uncharacterized protein</fullName>
    </submittedName>
</protein>
<evidence type="ECO:0000313" key="1">
    <source>
        <dbReference type="EMBL" id="THU81198.1"/>
    </source>
</evidence>
<reference evidence="1 2" key="1">
    <citation type="journal article" date="2019" name="Nat. Ecol. Evol.">
        <title>Megaphylogeny resolves global patterns of mushroom evolution.</title>
        <authorList>
            <person name="Varga T."/>
            <person name="Krizsan K."/>
            <person name="Foldi C."/>
            <person name="Dima B."/>
            <person name="Sanchez-Garcia M."/>
            <person name="Sanchez-Ramirez S."/>
            <person name="Szollosi G.J."/>
            <person name="Szarkandi J.G."/>
            <person name="Papp V."/>
            <person name="Albert L."/>
            <person name="Andreopoulos W."/>
            <person name="Angelini C."/>
            <person name="Antonin V."/>
            <person name="Barry K.W."/>
            <person name="Bougher N.L."/>
            <person name="Buchanan P."/>
            <person name="Buyck B."/>
            <person name="Bense V."/>
            <person name="Catcheside P."/>
            <person name="Chovatia M."/>
            <person name="Cooper J."/>
            <person name="Damon W."/>
            <person name="Desjardin D."/>
            <person name="Finy P."/>
            <person name="Geml J."/>
            <person name="Haridas S."/>
            <person name="Hughes K."/>
            <person name="Justo A."/>
            <person name="Karasinski D."/>
            <person name="Kautmanova I."/>
            <person name="Kiss B."/>
            <person name="Kocsube S."/>
            <person name="Kotiranta H."/>
            <person name="LaButti K.M."/>
            <person name="Lechner B.E."/>
            <person name="Liimatainen K."/>
            <person name="Lipzen A."/>
            <person name="Lukacs Z."/>
            <person name="Mihaltcheva S."/>
            <person name="Morgado L.N."/>
            <person name="Niskanen T."/>
            <person name="Noordeloos M.E."/>
            <person name="Ohm R.A."/>
            <person name="Ortiz-Santana B."/>
            <person name="Ovrebo C."/>
            <person name="Racz N."/>
            <person name="Riley R."/>
            <person name="Savchenko A."/>
            <person name="Shiryaev A."/>
            <person name="Soop K."/>
            <person name="Spirin V."/>
            <person name="Szebenyi C."/>
            <person name="Tomsovsky M."/>
            <person name="Tulloss R.E."/>
            <person name="Uehling J."/>
            <person name="Grigoriev I.V."/>
            <person name="Vagvolgyi C."/>
            <person name="Papp T."/>
            <person name="Martin F.M."/>
            <person name="Miettinen O."/>
            <person name="Hibbett D.S."/>
            <person name="Nagy L.G."/>
        </authorList>
    </citation>
    <scope>NUCLEOTIDE SEQUENCE [LARGE SCALE GENOMIC DNA]</scope>
    <source>
        <strain evidence="1 2">CBS 962.96</strain>
    </source>
</reference>
<dbReference type="AlphaFoldDB" id="A0A4S8KZV9"/>
<gene>
    <name evidence="1" type="ORF">K435DRAFT_937124</name>
</gene>
<accession>A0A4S8KZV9</accession>
<organism evidence="1 2">
    <name type="scientific">Dendrothele bispora (strain CBS 962.96)</name>
    <dbReference type="NCBI Taxonomy" id="1314807"/>
    <lineage>
        <taxon>Eukaryota</taxon>
        <taxon>Fungi</taxon>
        <taxon>Dikarya</taxon>
        <taxon>Basidiomycota</taxon>
        <taxon>Agaricomycotina</taxon>
        <taxon>Agaricomycetes</taxon>
        <taxon>Agaricomycetidae</taxon>
        <taxon>Agaricales</taxon>
        <taxon>Agaricales incertae sedis</taxon>
        <taxon>Dendrothele</taxon>
    </lineage>
</organism>
<dbReference type="EMBL" id="ML179829">
    <property type="protein sequence ID" value="THU81198.1"/>
    <property type="molecule type" value="Genomic_DNA"/>
</dbReference>